<proteinExistence type="predicted"/>
<organism evidence="2">
    <name type="scientific">Pseudomonas urmiensis</name>
    <dbReference type="NCBI Taxonomy" id="2745493"/>
    <lineage>
        <taxon>Bacteria</taxon>
        <taxon>Pseudomonadati</taxon>
        <taxon>Pseudomonadota</taxon>
        <taxon>Gammaproteobacteria</taxon>
        <taxon>Pseudomonadales</taxon>
        <taxon>Pseudomonadaceae</taxon>
        <taxon>Pseudomonas</taxon>
    </lineage>
</organism>
<feature type="region of interest" description="Disordered" evidence="1">
    <location>
        <begin position="1"/>
        <end position="47"/>
    </location>
</feature>
<feature type="compositionally biased region" description="Basic and acidic residues" evidence="1">
    <location>
        <begin position="1"/>
        <end position="18"/>
    </location>
</feature>
<dbReference type="Proteomes" id="UP000599879">
    <property type="component" value="Unassembled WGS sequence"/>
</dbReference>
<reference evidence="2" key="2">
    <citation type="submission" date="2020-07" db="EMBL/GenBank/DDBJ databases">
        <authorList>
            <person name="Lood C."/>
            <person name="Girard L."/>
        </authorList>
    </citation>
    <scope>NUCLEOTIDE SEQUENCE</scope>
    <source>
        <strain evidence="2">SWRI10</strain>
    </source>
</reference>
<evidence type="ECO:0000313" key="2">
    <source>
        <dbReference type="EMBL" id="MBC3439786.1"/>
    </source>
</evidence>
<protein>
    <submittedName>
        <fullName evidence="2">Uncharacterized protein</fullName>
    </submittedName>
</protein>
<gene>
    <name evidence="3" type="ORF">HU737_008290</name>
    <name evidence="2" type="ORF">HU737_03765</name>
</gene>
<reference evidence="2" key="1">
    <citation type="journal article" date="2020" name="Microorganisms">
        <title>Reliable Identification of Environmental Pseudomonas Isolates Using the rpoD Gene.</title>
        <authorList>
            <consortium name="The Broad Institute Genome Sequencing Platform"/>
            <person name="Girard L."/>
            <person name="Lood C."/>
            <person name="Rokni-Zadeh H."/>
            <person name="van Noort V."/>
            <person name="Lavigne R."/>
            <person name="De Mot R."/>
        </authorList>
    </citation>
    <scope>NUCLEOTIDE SEQUENCE</scope>
    <source>
        <strain evidence="2">SWRI10</strain>
    </source>
</reference>
<evidence type="ECO:0000313" key="3">
    <source>
        <dbReference type="EMBL" id="MBV4535973.1"/>
    </source>
</evidence>
<dbReference type="EMBL" id="JABWRE020000001">
    <property type="protein sequence ID" value="MBV4535973.1"/>
    <property type="molecule type" value="Genomic_DNA"/>
</dbReference>
<accession>A0A923FWS0</accession>
<reference evidence="3" key="3">
    <citation type="submission" date="2021-06" db="EMBL/GenBank/DDBJ databases">
        <title>Updating the genus Pseudomonas: Description of 43 new species and partition of the Pseudomonas putida group.</title>
        <authorList>
            <person name="Girard L."/>
            <person name="Lood C."/>
            <person name="Vandamme P."/>
            <person name="Rokni-Zadeh H."/>
            <person name="Van Noort V."/>
            <person name="Hofte M."/>
            <person name="Lavigne R."/>
            <person name="De Mot R."/>
        </authorList>
    </citation>
    <scope>NUCLEOTIDE SEQUENCE</scope>
    <source>
        <strain evidence="3">SWRI10</strain>
    </source>
</reference>
<sequence length="79" mass="8895">MKHTDPNLADRELADKVPRPISSDQAQKGEPSPDPVLEQPDPDTEAVDKVITPTSIKQQQQQTLEIERRLAEAEKKNRP</sequence>
<dbReference type="EMBL" id="JABWRE010000002">
    <property type="protein sequence ID" value="MBC3439786.1"/>
    <property type="molecule type" value="Genomic_DNA"/>
</dbReference>
<comment type="caution">
    <text evidence="2">The sequence shown here is derived from an EMBL/GenBank/DDBJ whole genome shotgun (WGS) entry which is preliminary data.</text>
</comment>
<name>A0A923FWS0_9PSED</name>
<evidence type="ECO:0000256" key="1">
    <source>
        <dbReference type="SAM" id="MobiDB-lite"/>
    </source>
</evidence>
<dbReference type="RefSeq" id="WP_186553362.1">
    <property type="nucleotide sequence ID" value="NZ_JABWRE020000001.1"/>
</dbReference>
<dbReference type="AlphaFoldDB" id="A0A923FWS0"/>